<keyword evidence="6" id="KW-0735">Signal-anchor</keyword>
<dbReference type="SUPFAM" id="SSF51445">
    <property type="entry name" value="(Trans)glycosidases"/>
    <property type="match status" value="1"/>
</dbReference>
<dbReference type="EC" id="3.2.1.58" evidence="14"/>
<dbReference type="InterPro" id="IPR001547">
    <property type="entry name" value="Glyco_hydro_5"/>
</dbReference>
<gene>
    <name evidence="19" type="ORF">CPB83DRAFT_877440</name>
</gene>
<evidence type="ECO:0000256" key="7">
    <source>
        <dbReference type="ARBA" id="ARBA00022989"/>
    </source>
</evidence>
<comment type="similarity">
    <text evidence="2">Belongs to the glycosyl hydrolase 5 (cellulase A) family.</text>
</comment>
<dbReference type="AlphaFoldDB" id="A0A9P6E9K6"/>
<comment type="function">
    <text evidence="13">Glucosidase involved in the degradation of cellulosic biomass. Active on lichenan.</text>
</comment>
<accession>A0A9P6E9K6</accession>
<evidence type="ECO:0000256" key="5">
    <source>
        <dbReference type="ARBA" id="ARBA00022801"/>
    </source>
</evidence>
<keyword evidence="5 19" id="KW-0378">Hydrolase</keyword>
<evidence type="ECO:0000256" key="10">
    <source>
        <dbReference type="ARBA" id="ARBA00023295"/>
    </source>
</evidence>
<comment type="caution">
    <text evidence="19">The sequence shown here is derived from an EMBL/GenBank/DDBJ whole genome shotgun (WGS) entry which is preliminary data.</text>
</comment>
<name>A0A9P6E9K6_9AGAR</name>
<dbReference type="PANTHER" id="PTHR31297">
    <property type="entry name" value="GLUCAN ENDO-1,6-BETA-GLUCOSIDASE B"/>
    <property type="match status" value="1"/>
</dbReference>
<feature type="compositionally biased region" description="Low complexity" evidence="16">
    <location>
        <begin position="119"/>
        <end position="144"/>
    </location>
</feature>
<evidence type="ECO:0000256" key="9">
    <source>
        <dbReference type="ARBA" id="ARBA00023180"/>
    </source>
</evidence>
<dbReference type="OrthoDB" id="62120at2759"/>
<dbReference type="InterPro" id="IPR017853">
    <property type="entry name" value="GH"/>
</dbReference>
<organism evidence="19 20">
    <name type="scientific">Crepidotus variabilis</name>
    <dbReference type="NCBI Taxonomy" id="179855"/>
    <lineage>
        <taxon>Eukaryota</taxon>
        <taxon>Fungi</taxon>
        <taxon>Dikarya</taxon>
        <taxon>Basidiomycota</taxon>
        <taxon>Agaricomycotina</taxon>
        <taxon>Agaricomycetes</taxon>
        <taxon>Agaricomycetidae</taxon>
        <taxon>Agaricales</taxon>
        <taxon>Agaricineae</taxon>
        <taxon>Crepidotaceae</taxon>
        <taxon>Crepidotus</taxon>
    </lineage>
</organism>
<dbReference type="Gene3D" id="3.20.20.80">
    <property type="entry name" value="Glycosidases"/>
    <property type="match status" value="1"/>
</dbReference>
<evidence type="ECO:0000256" key="3">
    <source>
        <dbReference type="ARBA" id="ARBA00022475"/>
    </source>
</evidence>
<dbReference type="GO" id="GO:0004338">
    <property type="term" value="F:glucan exo-1,3-beta-glucosidase activity"/>
    <property type="evidence" value="ECO:0007669"/>
    <property type="project" value="UniProtKB-EC"/>
</dbReference>
<evidence type="ECO:0000313" key="19">
    <source>
        <dbReference type="EMBL" id="KAF9525007.1"/>
    </source>
</evidence>
<feature type="compositionally biased region" description="Polar residues" evidence="16">
    <location>
        <begin position="43"/>
        <end position="61"/>
    </location>
</feature>
<reference evidence="19" key="1">
    <citation type="submission" date="2020-11" db="EMBL/GenBank/DDBJ databases">
        <authorList>
            <consortium name="DOE Joint Genome Institute"/>
            <person name="Ahrendt S."/>
            <person name="Riley R."/>
            <person name="Andreopoulos W."/>
            <person name="Labutti K."/>
            <person name="Pangilinan J."/>
            <person name="Ruiz-Duenas F.J."/>
            <person name="Barrasa J.M."/>
            <person name="Sanchez-Garcia M."/>
            <person name="Camarero S."/>
            <person name="Miyauchi S."/>
            <person name="Serrano A."/>
            <person name="Linde D."/>
            <person name="Babiker R."/>
            <person name="Drula E."/>
            <person name="Ayuso-Fernandez I."/>
            <person name="Pacheco R."/>
            <person name="Padilla G."/>
            <person name="Ferreira P."/>
            <person name="Barriuso J."/>
            <person name="Kellner H."/>
            <person name="Castanera R."/>
            <person name="Alfaro M."/>
            <person name="Ramirez L."/>
            <person name="Pisabarro A.G."/>
            <person name="Kuo A."/>
            <person name="Tritt A."/>
            <person name="Lipzen A."/>
            <person name="He G."/>
            <person name="Yan M."/>
            <person name="Ng V."/>
            <person name="Cullen D."/>
            <person name="Martin F."/>
            <person name="Rosso M.-N."/>
            <person name="Henrissat B."/>
            <person name="Hibbett D."/>
            <person name="Martinez A.T."/>
            <person name="Grigoriev I.V."/>
        </authorList>
    </citation>
    <scope>NUCLEOTIDE SEQUENCE</scope>
    <source>
        <strain evidence="19">CBS 506.95</strain>
    </source>
</reference>
<dbReference type="GO" id="GO:0005886">
    <property type="term" value="C:plasma membrane"/>
    <property type="evidence" value="ECO:0007669"/>
    <property type="project" value="UniProtKB-SubCell"/>
</dbReference>
<dbReference type="GO" id="GO:0009986">
    <property type="term" value="C:cell surface"/>
    <property type="evidence" value="ECO:0007669"/>
    <property type="project" value="TreeGrafter"/>
</dbReference>
<keyword evidence="4 17" id="KW-0812">Transmembrane</keyword>
<dbReference type="PANTHER" id="PTHR31297:SF34">
    <property type="entry name" value="GLUCAN 1,3-BETA-GLUCOSIDASE 2"/>
    <property type="match status" value="1"/>
</dbReference>
<dbReference type="EMBL" id="MU157890">
    <property type="protein sequence ID" value="KAF9525007.1"/>
    <property type="molecule type" value="Genomic_DNA"/>
</dbReference>
<keyword evidence="9" id="KW-0325">Glycoprotein</keyword>
<dbReference type="GO" id="GO:0009251">
    <property type="term" value="P:glucan catabolic process"/>
    <property type="evidence" value="ECO:0007669"/>
    <property type="project" value="TreeGrafter"/>
</dbReference>
<dbReference type="GO" id="GO:0071555">
    <property type="term" value="P:cell wall organization"/>
    <property type="evidence" value="ECO:0007669"/>
    <property type="project" value="UniProtKB-KW"/>
</dbReference>
<evidence type="ECO:0000256" key="2">
    <source>
        <dbReference type="ARBA" id="ARBA00005641"/>
    </source>
</evidence>
<keyword evidence="11" id="KW-0961">Cell wall biogenesis/degradation</keyword>
<keyword evidence="8 17" id="KW-0472">Membrane</keyword>
<sequence>MAERPLSSLPSHDTLKVASYTPLPLEEDSSLAHPRAPFMGTESLASPPSQDYSLRNSQLLATGNKEPYGETATPPPPTKGKRRPLFLALVALAVLAVIIIAIIVPVYFTVIKPKNRNTSAAAASSGGSTPGSSPTGTSPKPGTKNAIMGGDGSTVLATNGSTFTYNNQFGGIWYADPNDPYNNNAYPNSWTPPLNTSWNFGTNRIYGVNLGGWFVLEPFISPALFQKYPGAVDEWTLSTLMAADTANGGLNQLEDHYKTFITEDDIAAIAAAGLNWVRLPVPFWAIDIWDDEPFLARTSWKYILQALGWCRKYGIRVKLDLHTIPGSQNGYNHSGKLGQINFLRGTMGIANAERALNYIRIFTEFISQPEWKDVVGIFGIVNEPTIEGIGEDVIKAFNYEAYRMIRDITGVGEGKGPYISFHDGFGTVAKWAGFLTGADRIAIDGHPYFAFDSPQATDSVDSGTGTGAGGVWPARACDRWGAQFNNSRVGFGVTIAGEWSNAVNDCGLFVRGTVSTSVFGNCDAWNDYSSWSAGTKAGLLELSKASMDAFGDWFFWTWKIGASQKGVVEAPFWSYQLGMQGGWIPTDPRTAIGKCGGTGPAFSGTFLPWQTGGAGAGQVAMTYDWPPATIMDAPVAAAQLPTYTPTGTISTLPVPTYTDTSKKTVVKGNGWANSNDNTPAPTKIAGCAYPDPWAAQNSAVPAGCGVPAAAGGPTAVVTPGTATATTTTPPLIPVLPTATTATDIVR</sequence>
<evidence type="ECO:0000256" key="1">
    <source>
        <dbReference type="ARBA" id="ARBA00004401"/>
    </source>
</evidence>
<evidence type="ECO:0000256" key="14">
    <source>
        <dbReference type="ARBA" id="ARBA00038929"/>
    </source>
</evidence>
<evidence type="ECO:0000313" key="20">
    <source>
        <dbReference type="Proteomes" id="UP000807306"/>
    </source>
</evidence>
<evidence type="ECO:0000256" key="8">
    <source>
        <dbReference type="ARBA" id="ARBA00023136"/>
    </source>
</evidence>
<evidence type="ECO:0000256" key="12">
    <source>
        <dbReference type="ARBA" id="ARBA00036824"/>
    </source>
</evidence>
<keyword evidence="7 17" id="KW-1133">Transmembrane helix</keyword>
<dbReference type="GO" id="GO:0005576">
    <property type="term" value="C:extracellular region"/>
    <property type="evidence" value="ECO:0007669"/>
    <property type="project" value="TreeGrafter"/>
</dbReference>
<keyword evidence="20" id="KW-1185">Reference proteome</keyword>
<comment type="subcellular location">
    <subcellularLocation>
        <location evidence="1">Cell membrane</location>
        <topology evidence="1">Single-pass type II membrane protein</topology>
    </subcellularLocation>
</comment>
<keyword evidence="10" id="KW-0326">Glycosidase</keyword>
<feature type="domain" description="Glycoside hydrolase family 5" evidence="18">
    <location>
        <begin position="248"/>
        <end position="408"/>
    </location>
</feature>
<evidence type="ECO:0000256" key="6">
    <source>
        <dbReference type="ARBA" id="ARBA00022968"/>
    </source>
</evidence>
<evidence type="ECO:0000256" key="11">
    <source>
        <dbReference type="ARBA" id="ARBA00023316"/>
    </source>
</evidence>
<evidence type="ECO:0000256" key="15">
    <source>
        <dbReference type="ARBA" id="ARBA00041260"/>
    </source>
</evidence>
<evidence type="ECO:0000256" key="4">
    <source>
        <dbReference type="ARBA" id="ARBA00022692"/>
    </source>
</evidence>
<evidence type="ECO:0000256" key="13">
    <source>
        <dbReference type="ARBA" id="ARBA00037126"/>
    </source>
</evidence>
<dbReference type="InterPro" id="IPR050386">
    <property type="entry name" value="Glycosyl_hydrolase_5"/>
</dbReference>
<keyword evidence="3" id="KW-1003">Cell membrane</keyword>
<dbReference type="Pfam" id="PF00150">
    <property type="entry name" value="Cellulase"/>
    <property type="match status" value="1"/>
</dbReference>
<protein>
    <recommendedName>
        <fullName evidence="14">glucan 1,3-beta-glucosidase</fullName>
        <ecNumber evidence="14">3.2.1.58</ecNumber>
    </recommendedName>
    <alternativeName>
        <fullName evidence="15">Exo-1,3-beta-glucanase D</fullName>
    </alternativeName>
</protein>
<evidence type="ECO:0000256" key="16">
    <source>
        <dbReference type="SAM" id="MobiDB-lite"/>
    </source>
</evidence>
<feature type="region of interest" description="Disordered" evidence="16">
    <location>
        <begin position="119"/>
        <end position="151"/>
    </location>
</feature>
<comment type="catalytic activity">
    <reaction evidence="12">
        <text>Successive hydrolysis of beta-D-glucose units from the non-reducing ends of (1-&gt;3)-beta-D-glucans, releasing alpha-glucose.</text>
        <dbReference type="EC" id="3.2.1.58"/>
    </reaction>
</comment>
<evidence type="ECO:0000259" key="18">
    <source>
        <dbReference type="Pfam" id="PF00150"/>
    </source>
</evidence>
<feature type="region of interest" description="Disordered" evidence="16">
    <location>
        <begin position="26"/>
        <end position="81"/>
    </location>
</feature>
<feature type="transmembrane region" description="Helical" evidence="17">
    <location>
        <begin position="85"/>
        <end position="108"/>
    </location>
</feature>
<proteinExistence type="inferred from homology"/>
<dbReference type="Proteomes" id="UP000807306">
    <property type="component" value="Unassembled WGS sequence"/>
</dbReference>
<evidence type="ECO:0000256" key="17">
    <source>
        <dbReference type="SAM" id="Phobius"/>
    </source>
</evidence>